<dbReference type="GO" id="GO:0000049">
    <property type="term" value="F:tRNA binding"/>
    <property type="evidence" value="ECO:0007669"/>
    <property type="project" value="UniProtKB-UniRule"/>
</dbReference>
<comment type="function">
    <text evidence="5">Key component of the ribosome quality control system (RQC), a ribosome-associated complex that mediates the extraction of incompletely synthesized nascent chains from stalled ribosomes and their subsequent degradation. RqcH recruits Ala-charged tRNA, and with RqcP directs the elongation of stalled nascent chains on 50S ribosomal subunits, leading to non-templated C-terminal alanine extensions (Ala tail). The Ala tail promotes nascent chain degradation. RqcP is associated with the translocation-like movement of the peptidyl-tRNA from the A-site into the P-site.</text>
</comment>
<dbReference type="EMBL" id="LPVJ01000018">
    <property type="protein sequence ID" value="KUO96404.1"/>
    <property type="molecule type" value="Genomic_DNA"/>
</dbReference>
<reference evidence="7 8" key="1">
    <citation type="submission" date="2015-12" db="EMBL/GenBank/DDBJ databases">
        <title>Draft genome sequence of Acidibacillus ferrooxidans ITV001, isolated from a chalcopyrite acid mine drainage site in Brazil.</title>
        <authorList>
            <person name="Dall'Agnol H."/>
            <person name="Nancucheo I."/>
            <person name="Johnson B."/>
            <person name="Oliveira R."/>
            <person name="Leite L."/>
            <person name="Pylro V."/>
            <person name="Nunes G.L."/>
            <person name="Tzotzos G."/>
            <person name="Fernandes G.R."/>
            <person name="Dutra J."/>
            <person name="Orellana S.C."/>
            <person name="Oliveira G."/>
        </authorList>
    </citation>
    <scope>NUCLEOTIDE SEQUENCE [LARGE SCALE GENOMIC DNA]</scope>
    <source>
        <strain evidence="8">ITV01</strain>
    </source>
</reference>
<dbReference type="SMART" id="SM00363">
    <property type="entry name" value="S4"/>
    <property type="match status" value="1"/>
</dbReference>
<keyword evidence="8" id="KW-1185">Reference proteome</keyword>
<keyword evidence="4 5" id="KW-0648">Protein biosynthesis</keyword>
<dbReference type="Pfam" id="PF01479">
    <property type="entry name" value="S4"/>
    <property type="match status" value="1"/>
</dbReference>
<proteinExistence type="inferred from homology"/>
<comment type="subunit">
    <text evidence="5">Associates with stalled 50S ribosomal subunits. Binds to RqcH, 23S rRNA and the P-site tRNA. Does not require RqcH for association with 50S subunits.</text>
</comment>
<name>A0A101XRW8_9BACL</name>
<feature type="domain" description="RNA-binding S4" evidence="6">
    <location>
        <begin position="1"/>
        <end position="64"/>
    </location>
</feature>
<dbReference type="Gene3D" id="3.10.290.10">
    <property type="entry name" value="RNA-binding S4 domain"/>
    <property type="match status" value="1"/>
</dbReference>
<evidence type="ECO:0000256" key="1">
    <source>
        <dbReference type="ARBA" id="ARBA00022555"/>
    </source>
</evidence>
<evidence type="ECO:0000256" key="5">
    <source>
        <dbReference type="HAMAP-Rule" id="MF_00871"/>
    </source>
</evidence>
<sequence length="94" mass="10668">MRLDKYLKVSRLIKRRTLAKEVCDNGRVSVGGRVAKAGTEVSVGDAIELRFGSRTMSVRVEKIAENMRKEVAHEMYTVLSDNRLPDDLENEEDD</sequence>
<comment type="caution">
    <text evidence="7">The sequence shown here is derived from an EMBL/GenBank/DDBJ whole genome shotgun (WGS) entry which is preliminary data.</text>
</comment>
<dbReference type="RefSeq" id="WP_067713694.1">
    <property type="nucleotide sequence ID" value="NZ_LPVJ01000018.1"/>
</dbReference>
<evidence type="ECO:0000259" key="6">
    <source>
        <dbReference type="SMART" id="SM00363"/>
    </source>
</evidence>
<dbReference type="Proteomes" id="UP000053557">
    <property type="component" value="Unassembled WGS sequence"/>
</dbReference>
<dbReference type="AlphaFoldDB" id="A0A101XRW8"/>
<protein>
    <recommendedName>
        <fullName evidence="5">RQC P-site tRNA stabilizing factor</fullName>
        <shortName evidence="5">RqcP</shortName>
    </recommendedName>
    <alternativeName>
        <fullName evidence="5">Ribosome-associated protein quality control protein P</fullName>
    </alternativeName>
</protein>
<dbReference type="InterPro" id="IPR025490">
    <property type="entry name" value="RqcP"/>
</dbReference>
<accession>A0A101XRW8</accession>
<dbReference type="GO" id="GO:0043023">
    <property type="term" value="F:ribosomal large subunit binding"/>
    <property type="evidence" value="ECO:0007669"/>
    <property type="project" value="UniProtKB-UniRule"/>
</dbReference>
<dbReference type="HAMAP" id="MF_00871">
    <property type="entry name" value="RqcP"/>
    <property type="match status" value="1"/>
</dbReference>
<gene>
    <name evidence="5" type="primary">rqcP</name>
    <name evidence="7" type="ORF">ATW55_00725</name>
</gene>
<dbReference type="SUPFAM" id="SSF55174">
    <property type="entry name" value="Alpha-L RNA-binding motif"/>
    <property type="match status" value="1"/>
</dbReference>
<comment type="similarity">
    <text evidence="5">Belongs to the RqcP family.</text>
</comment>
<dbReference type="PROSITE" id="PS50889">
    <property type="entry name" value="S4"/>
    <property type="match status" value="1"/>
</dbReference>
<dbReference type="InterPro" id="IPR036986">
    <property type="entry name" value="S4_RNA-bd_sf"/>
</dbReference>
<keyword evidence="2 5" id="KW-0699">rRNA-binding</keyword>
<dbReference type="GO" id="GO:0072344">
    <property type="term" value="P:rescue of stalled ribosome"/>
    <property type="evidence" value="ECO:0007669"/>
    <property type="project" value="UniProtKB-UniRule"/>
</dbReference>
<evidence type="ECO:0000256" key="4">
    <source>
        <dbReference type="ARBA" id="ARBA00022917"/>
    </source>
</evidence>
<dbReference type="CDD" id="cd00165">
    <property type="entry name" value="S4"/>
    <property type="match status" value="1"/>
</dbReference>
<evidence type="ECO:0000313" key="8">
    <source>
        <dbReference type="Proteomes" id="UP000053557"/>
    </source>
</evidence>
<dbReference type="PIRSF" id="PIRSF038881">
    <property type="entry name" value="RNAbp_HP1423"/>
    <property type="match status" value="1"/>
</dbReference>
<organism evidence="7 8">
    <name type="scientific">Ferroacidibacillus organovorans</name>
    <dbReference type="NCBI Taxonomy" id="1765683"/>
    <lineage>
        <taxon>Bacteria</taxon>
        <taxon>Bacillati</taxon>
        <taxon>Bacillota</taxon>
        <taxon>Bacilli</taxon>
        <taxon>Bacillales</taxon>
        <taxon>Alicyclobacillaceae</taxon>
        <taxon>Ferroacidibacillus</taxon>
    </lineage>
</organism>
<evidence type="ECO:0000256" key="3">
    <source>
        <dbReference type="ARBA" id="ARBA00022884"/>
    </source>
</evidence>
<dbReference type="OrthoDB" id="9805210at2"/>
<dbReference type="InterPro" id="IPR002942">
    <property type="entry name" value="S4_RNA-bd"/>
</dbReference>
<keyword evidence="3 5" id="KW-0694">RNA-binding</keyword>
<evidence type="ECO:0000313" key="7">
    <source>
        <dbReference type="EMBL" id="KUO96404.1"/>
    </source>
</evidence>
<dbReference type="GO" id="GO:0019843">
    <property type="term" value="F:rRNA binding"/>
    <property type="evidence" value="ECO:0007669"/>
    <property type="project" value="UniProtKB-UniRule"/>
</dbReference>
<keyword evidence="1 5" id="KW-0820">tRNA-binding</keyword>
<evidence type="ECO:0000256" key="2">
    <source>
        <dbReference type="ARBA" id="ARBA00022730"/>
    </source>
</evidence>